<dbReference type="PANTHER" id="PTHR37534">
    <property type="entry name" value="TRANSCRIPTIONAL ACTIVATOR PROTEIN UGA3"/>
    <property type="match status" value="1"/>
</dbReference>
<evidence type="ECO:0000313" key="5">
    <source>
        <dbReference type="EMBL" id="EEU36958.1"/>
    </source>
</evidence>
<dbReference type="OrthoDB" id="5386330at2759"/>
<evidence type="ECO:0000259" key="4">
    <source>
        <dbReference type="PROSITE" id="PS50048"/>
    </source>
</evidence>
<accession>C7ZGR2</accession>
<dbReference type="PANTHER" id="PTHR37534:SF48">
    <property type="entry name" value="FINGER DOMAIN PROTEIN, PUTATIVE-RELATED"/>
    <property type="match status" value="1"/>
</dbReference>
<dbReference type="AlphaFoldDB" id="C7ZGR2"/>
<proteinExistence type="predicted"/>
<dbReference type="Pfam" id="PF00172">
    <property type="entry name" value="Zn_clus"/>
    <property type="match status" value="1"/>
</dbReference>
<dbReference type="RefSeq" id="XP_003042671.1">
    <property type="nucleotide sequence ID" value="XM_003042625.1"/>
</dbReference>
<dbReference type="GO" id="GO:0005634">
    <property type="term" value="C:nucleus"/>
    <property type="evidence" value="ECO:0007669"/>
    <property type="project" value="UniProtKB-SubCell"/>
</dbReference>
<feature type="region of interest" description="Disordered" evidence="3">
    <location>
        <begin position="56"/>
        <end position="76"/>
    </location>
</feature>
<dbReference type="GeneID" id="9670083"/>
<reference evidence="5 6" key="1">
    <citation type="journal article" date="2009" name="PLoS Genet.">
        <title>The genome of Nectria haematococca: contribution of supernumerary chromosomes to gene expansion.</title>
        <authorList>
            <person name="Coleman J.J."/>
            <person name="Rounsley S.D."/>
            <person name="Rodriguez-Carres M."/>
            <person name="Kuo A."/>
            <person name="Wasmann C.C."/>
            <person name="Grimwood J."/>
            <person name="Schmutz J."/>
            <person name="Taga M."/>
            <person name="White G.J."/>
            <person name="Zhou S."/>
            <person name="Schwartz D.C."/>
            <person name="Freitag M."/>
            <person name="Ma L.J."/>
            <person name="Danchin E.G."/>
            <person name="Henrissat B."/>
            <person name="Coutinho P.M."/>
            <person name="Nelson D.R."/>
            <person name="Straney D."/>
            <person name="Napoli C.A."/>
            <person name="Barker B.M."/>
            <person name="Gribskov M."/>
            <person name="Rep M."/>
            <person name="Kroken S."/>
            <person name="Molnar I."/>
            <person name="Rensing C."/>
            <person name="Kennell J.C."/>
            <person name="Zamora J."/>
            <person name="Farman M.L."/>
            <person name="Selker E.U."/>
            <person name="Salamov A."/>
            <person name="Shapiro H."/>
            <person name="Pangilinan J."/>
            <person name="Lindquist E."/>
            <person name="Lamers C."/>
            <person name="Grigoriev I.V."/>
            <person name="Geiser D.M."/>
            <person name="Covert S.F."/>
            <person name="Temporini E."/>
            <person name="Vanetten H.D."/>
        </authorList>
    </citation>
    <scope>NUCLEOTIDE SEQUENCE [LARGE SCALE GENOMIC DNA]</scope>
    <source>
        <strain evidence="6">ATCC MYA-4622 / CBS 123669 / FGSC 9596 / NRRL 45880 / 77-13-4</strain>
    </source>
</reference>
<evidence type="ECO:0000256" key="1">
    <source>
        <dbReference type="ARBA" id="ARBA00004123"/>
    </source>
</evidence>
<dbReference type="SMART" id="SM00066">
    <property type="entry name" value="GAL4"/>
    <property type="match status" value="1"/>
</dbReference>
<sequence length="447" mass="49889">MGTQQRHCWECRRRCLVCDFTEPACKRCSTSGVECPGYSHVKPQRLKWLAPGRVTSRSRKRKGPVENVGNKTNDTMTKQPKMTIAFNMAIPRFELKTDVCSLPEAAEYCKFYSQESYLQSTLVYTETWHLSKSLARTLTYINYQSFISKEQPTSQTISTSVCSVQQGTSLNWRCHLEGIHKLIALRGGFHAVANSPSLEPLLLSFGCNVAVIGNTTCAASDLIMTGSYLDSLGLLLEKYGAAVSPIHMCPLPLFAEIIKINHLRMRAISCDFALIQDLSGEGFEILERIHGFSPGQWASSKPFHQEDWVLIGKVYQAAAALYCILSLQSLSVLPETSDLRACCTAHGQTLWRLLKLGLSCPRTRRSLIWPLVLLGVEAVNGGPEMRAFVSEKLPELSYDAGTYVPLMAKSVLEEFWNSGEMRWDACFDRPYVFTSQIAVDTSRLSPG</sequence>
<dbReference type="eggNOG" id="ENOG502SKHG">
    <property type="taxonomic scope" value="Eukaryota"/>
</dbReference>
<dbReference type="GO" id="GO:0000981">
    <property type="term" value="F:DNA-binding transcription factor activity, RNA polymerase II-specific"/>
    <property type="evidence" value="ECO:0007669"/>
    <property type="project" value="InterPro"/>
</dbReference>
<dbReference type="GO" id="GO:0045944">
    <property type="term" value="P:positive regulation of transcription by RNA polymerase II"/>
    <property type="evidence" value="ECO:0007669"/>
    <property type="project" value="TreeGrafter"/>
</dbReference>
<gene>
    <name evidence="5" type="ORF">NECHADRAFT_42089</name>
</gene>
<evidence type="ECO:0000313" key="6">
    <source>
        <dbReference type="Proteomes" id="UP000005206"/>
    </source>
</evidence>
<dbReference type="VEuPathDB" id="FungiDB:NECHADRAFT_42089"/>
<dbReference type="CDD" id="cd00067">
    <property type="entry name" value="GAL4"/>
    <property type="match status" value="1"/>
</dbReference>
<dbReference type="HOGENOM" id="CLU_021916_2_1_1"/>
<dbReference type="InParanoid" id="C7ZGR2"/>
<organism evidence="5 6">
    <name type="scientific">Fusarium vanettenii (strain ATCC MYA-4622 / CBS 123669 / FGSC 9596 / NRRL 45880 / 77-13-4)</name>
    <name type="common">Fusarium solani subsp. pisi</name>
    <dbReference type="NCBI Taxonomy" id="660122"/>
    <lineage>
        <taxon>Eukaryota</taxon>
        <taxon>Fungi</taxon>
        <taxon>Dikarya</taxon>
        <taxon>Ascomycota</taxon>
        <taxon>Pezizomycotina</taxon>
        <taxon>Sordariomycetes</taxon>
        <taxon>Hypocreomycetidae</taxon>
        <taxon>Hypocreales</taxon>
        <taxon>Nectriaceae</taxon>
        <taxon>Fusarium</taxon>
        <taxon>Fusarium solani species complex</taxon>
        <taxon>Fusarium vanettenii</taxon>
    </lineage>
</organism>
<dbReference type="EMBL" id="GG698925">
    <property type="protein sequence ID" value="EEU36958.1"/>
    <property type="molecule type" value="Genomic_DNA"/>
</dbReference>
<dbReference type="GO" id="GO:0008270">
    <property type="term" value="F:zinc ion binding"/>
    <property type="evidence" value="ECO:0007669"/>
    <property type="project" value="InterPro"/>
</dbReference>
<keyword evidence="6" id="KW-1185">Reference proteome</keyword>
<name>C7ZGR2_FUSV7</name>
<dbReference type="Pfam" id="PF11951">
    <property type="entry name" value="Fungal_trans_2"/>
    <property type="match status" value="1"/>
</dbReference>
<dbReference type="OMA" id="RKRHCWE"/>
<dbReference type="InterPro" id="IPR001138">
    <property type="entry name" value="Zn2Cys6_DnaBD"/>
</dbReference>
<evidence type="ECO:0000256" key="2">
    <source>
        <dbReference type="ARBA" id="ARBA00023242"/>
    </source>
</evidence>
<dbReference type="InterPro" id="IPR021858">
    <property type="entry name" value="Fun_TF"/>
</dbReference>
<evidence type="ECO:0000256" key="3">
    <source>
        <dbReference type="SAM" id="MobiDB-lite"/>
    </source>
</evidence>
<dbReference type="GO" id="GO:0000976">
    <property type="term" value="F:transcription cis-regulatory region binding"/>
    <property type="evidence" value="ECO:0007669"/>
    <property type="project" value="TreeGrafter"/>
</dbReference>
<feature type="domain" description="Zn(2)-C6 fungal-type" evidence="4">
    <location>
        <begin position="7"/>
        <end position="35"/>
    </location>
</feature>
<keyword evidence="2" id="KW-0539">Nucleus</keyword>
<dbReference type="PROSITE" id="PS50048">
    <property type="entry name" value="ZN2_CY6_FUNGAL_2"/>
    <property type="match status" value="1"/>
</dbReference>
<dbReference type="SUPFAM" id="SSF57701">
    <property type="entry name" value="Zn2/Cys6 DNA-binding domain"/>
    <property type="match status" value="1"/>
</dbReference>
<dbReference type="Proteomes" id="UP000005206">
    <property type="component" value="Chromosome 6"/>
</dbReference>
<protein>
    <recommendedName>
        <fullName evidence="4">Zn(2)-C6 fungal-type domain-containing protein</fullName>
    </recommendedName>
</protein>
<comment type="subcellular location">
    <subcellularLocation>
        <location evidence="1">Nucleus</location>
    </subcellularLocation>
</comment>
<dbReference type="InterPro" id="IPR036864">
    <property type="entry name" value="Zn2-C6_fun-type_DNA-bd_sf"/>
</dbReference>
<dbReference type="KEGG" id="nhe:NECHADRAFT_42089"/>